<dbReference type="GeneID" id="303190710"/>
<keyword evidence="3" id="KW-1185">Reference proteome</keyword>
<protein>
    <submittedName>
        <fullName evidence="2">Uncharacterized protein</fullName>
    </submittedName>
</protein>
<reference evidence="2 3" key="1">
    <citation type="journal article" date="2017" name="Elife">
        <title>Extensive horizontal gene transfer in cheese-associated bacteria.</title>
        <authorList>
            <person name="Bonham K.S."/>
            <person name="Wolfe B.E."/>
            <person name="Dutton R.J."/>
        </authorList>
    </citation>
    <scope>NUCLEOTIDE SEQUENCE [LARGE SCALE GENOMIC DNA]</scope>
    <source>
        <strain evidence="2 3">JB196</strain>
    </source>
</reference>
<evidence type="ECO:0000313" key="2">
    <source>
        <dbReference type="EMBL" id="RCS68698.1"/>
    </source>
</evidence>
<feature type="transmembrane region" description="Helical" evidence="1">
    <location>
        <begin position="61"/>
        <end position="80"/>
    </location>
</feature>
<feature type="transmembrane region" description="Helical" evidence="1">
    <location>
        <begin position="14"/>
        <end position="31"/>
    </location>
</feature>
<evidence type="ECO:0000256" key="1">
    <source>
        <dbReference type="SAM" id="Phobius"/>
    </source>
</evidence>
<evidence type="ECO:0000313" key="3">
    <source>
        <dbReference type="Proteomes" id="UP000252479"/>
    </source>
</evidence>
<gene>
    <name evidence="2" type="ORF">CIK83_17460</name>
</gene>
<proteinExistence type="predicted"/>
<accession>A0A368LH33</accession>
<feature type="transmembrane region" description="Helical" evidence="1">
    <location>
        <begin position="37"/>
        <end position="54"/>
    </location>
</feature>
<comment type="caution">
    <text evidence="2">The sequence shown here is derived from an EMBL/GenBank/DDBJ whole genome shotgun (WGS) entry which is preliminary data.</text>
</comment>
<keyword evidence="1" id="KW-0812">Transmembrane</keyword>
<keyword evidence="1" id="KW-1133">Transmembrane helix</keyword>
<dbReference type="EMBL" id="QPGL01000004">
    <property type="protein sequence ID" value="RCS68698.1"/>
    <property type="molecule type" value="Genomic_DNA"/>
</dbReference>
<dbReference type="Proteomes" id="UP000252479">
    <property type="component" value="Unassembled WGS sequence"/>
</dbReference>
<feature type="transmembrane region" description="Helical" evidence="1">
    <location>
        <begin position="86"/>
        <end position="104"/>
    </location>
</feature>
<organism evidence="2 3">
    <name type="scientific">Vibrio casei</name>
    <dbReference type="NCBI Taxonomy" id="673372"/>
    <lineage>
        <taxon>Bacteria</taxon>
        <taxon>Pseudomonadati</taxon>
        <taxon>Pseudomonadota</taxon>
        <taxon>Gammaproteobacteria</taxon>
        <taxon>Vibrionales</taxon>
        <taxon>Vibrionaceae</taxon>
        <taxon>Vibrio</taxon>
    </lineage>
</organism>
<name>A0A368LH33_9VIBR</name>
<keyword evidence="1" id="KW-0472">Membrane</keyword>
<sequence length="182" mass="20006">MIESKVKKTMPKDFAVYSGVMLMMLAGVFLYNVNPVIATVFIIILAAYIALKALNVVRKSLLAILFLSFALGMLEIHFGIDKSLPISWVVGFVIGFIYAVLAFIKEFKKMIKGFTSSRIELEKPESMSYSYDSASGSPNSESSDPAYHADNFGWGITGRGGVNGRGGINPIHKDNDPHGFWL</sequence>
<dbReference type="RefSeq" id="WP_086957803.1">
    <property type="nucleotide sequence ID" value="NZ_FUKS01000002.1"/>
</dbReference>
<dbReference type="AlphaFoldDB" id="A0A368LH33"/>